<sequence>MSSLNDSARPASEGSAFTGVQPTLARSRFTSETTVAAADSSALGGCGVSAVFLGACGAGAAVRGGAGFLEAAGGAAGSGRFDGVAEGLASEGEAEGEGGAAAFVPGFLPPADGAVVALVPWSADSPVEPPCDSRFGALSARISPESLLWLPLLRVKLLPPPGRNPEAMATAPTATAAEAPSSPVRTGTDRFFRGVAERRWRPICCAFLIFVANVPHPNE</sequence>
<accession>A0ABP6SGS1</accession>
<comment type="caution">
    <text evidence="2">The sequence shown here is derived from an EMBL/GenBank/DDBJ whole genome shotgun (WGS) entry which is preliminary data.</text>
</comment>
<feature type="region of interest" description="Disordered" evidence="1">
    <location>
        <begin position="164"/>
        <end position="183"/>
    </location>
</feature>
<evidence type="ECO:0000313" key="2">
    <source>
        <dbReference type="EMBL" id="GAA3376168.1"/>
    </source>
</evidence>
<feature type="compositionally biased region" description="Low complexity" evidence="1">
    <location>
        <begin position="165"/>
        <end position="180"/>
    </location>
</feature>
<name>A0ABP6SGS1_9ACTN</name>
<dbReference type="EMBL" id="BAAAYL010000001">
    <property type="protein sequence ID" value="GAA3376168.1"/>
    <property type="molecule type" value="Genomic_DNA"/>
</dbReference>
<reference evidence="3" key="1">
    <citation type="journal article" date="2019" name="Int. J. Syst. Evol. Microbiol.">
        <title>The Global Catalogue of Microorganisms (GCM) 10K type strain sequencing project: providing services to taxonomists for standard genome sequencing and annotation.</title>
        <authorList>
            <consortium name="The Broad Institute Genomics Platform"/>
            <consortium name="The Broad Institute Genome Sequencing Center for Infectious Disease"/>
            <person name="Wu L."/>
            <person name="Ma J."/>
        </authorList>
    </citation>
    <scope>NUCLEOTIDE SEQUENCE [LARGE SCALE GENOMIC DNA]</scope>
    <source>
        <strain evidence="3">JCM 9651</strain>
    </source>
</reference>
<dbReference type="Proteomes" id="UP001499990">
    <property type="component" value="Unassembled WGS sequence"/>
</dbReference>
<proteinExistence type="predicted"/>
<feature type="region of interest" description="Disordered" evidence="1">
    <location>
        <begin position="1"/>
        <end position="23"/>
    </location>
</feature>
<gene>
    <name evidence="2" type="ORF">GCM10020367_46790</name>
</gene>
<protein>
    <submittedName>
        <fullName evidence="2">Uncharacterized protein</fullName>
    </submittedName>
</protein>
<evidence type="ECO:0000313" key="3">
    <source>
        <dbReference type="Proteomes" id="UP001499990"/>
    </source>
</evidence>
<organism evidence="2 3">
    <name type="scientific">Streptomyces sannanensis</name>
    <dbReference type="NCBI Taxonomy" id="285536"/>
    <lineage>
        <taxon>Bacteria</taxon>
        <taxon>Bacillati</taxon>
        <taxon>Actinomycetota</taxon>
        <taxon>Actinomycetes</taxon>
        <taxon>Kitasatosporales</taxon>
        <taxon>Streptomycetaceae</taxon>
        <taxon>Streptomyces</taxon>
    </lineage>
</organism>
<keyword evidence="3" id="KW-1185">Reference proteome</keyword>
<evidence type="ECO:0000256" key="1">
    <source>
        <dbReference type="SAM" id="MobiDB-lite"/>
    </source>
</evidence>